<dbReference type="InterPro" id="IPR002364">
    <property type="entry name" value="Quin_OxRdtase/zeta-crystal_CS"/>
</dbReference>
<evidence type="ECO:0000256" key="15">
    <source>
        <dbReference type="ARBA" id="ARBA00051102"/>
    </source>
</evidence>
<dbReference type="Gene3D" id="3.90.180.10">
    <property type="entry name" value="Medium-chain alcohol dehydrogenases, catalytic domain"/>
    <property type="match status" value="1"/>
</dbReference>
<dbReference type="FunFam" id="3.40.50.720:FF:000147">
    <property type="entry name" value="Reticulon-4-interacting protein 1 homolog, mitochondrial"/>
    <property type="match status" value="1"/>
</dbReference>
<evidence type="ECO:0000256" key="8">
    <source>
        <dbReference type="ARBA" id="ARBA00022902"/>
    </source>
</evidence>
<evidence type="ECO:0000313" key="19">
    <source>
        <dbReference type="EMBL" id="ESO92256.1"/>
    </source>
</evidence>
<comment type="catalytic activity">
    <reaction evidence="15">
        <text>3-demethylubiquinone-10 + NADH + 2 H(+) = 3-demethylubiquinol-10 + NAD(+)</text>
        <dbReference type="Rhea" id="RHEA:83243"/>
        <dbReference type="ChEBI" id="CHEBI:15378"/>
        <dbReference type="ChEBI" id="CHEBI:57540"/>
        <dbReference type="ChEBI" id="CHEBI:57945"/>
        <dbReference type="ChEBI" id="CHEBI:64182"/>
        <dbReference type="ChEBI" id="CHEBI:231824"/>
    </reaction>
</comment>
<name>V4AFT5_LOTGI</name>
<proteinExistence type="inferred from homology"/>
<keyword evidence="5" id="KW-0547">Nucleotide-binding</keyword>
<evidence type="ECO:0000256" key="3">
    <source>
        <dbReference type="ARBA" id="ARBA00004749"/>
    </source>
</evidence>
<dbReference type="GeneID" id="20239184"/>
<comment type="similarity">
    <text evidence="4">Belongs to the zinc-containing alcohol dehydrogenase family. Quinone oxidoreductase subfamily.</text>
</comment>
<comment type="catalytic activity">
    <reaction evidence="13">
        <text>3-demethylubiquinone-10 + NADPH + 2 H(+) = 3-demethylubiquinol-10 + NADP(+)</text>
        <dbReference type="Rhea" id="RHEA:83247"/>
        <dbReference type="ChEBI" id="CHEBI:15378"/>
        <dbReference type="ChEBI" id="CHEBI:57783"/>
        <dbReference type="ChEBI" id="CHEBI:58349"/>
        <dbReference type="ChEBI" id="CHEBI:64182"/>
        <dbReference type="ChEBI" id="CHEBI:231824"/>
    </reaction>
</comment>
<keyword evidence="11" id="KW-0496">Mitochondrion</keyword>
<dbReference type="GO" id="GO:0005759">
    <property type="term" value="C:mitochondrial matrix"/>
    <property type="evidence" value="ECO:0007669"/>
    <property type="project" value="UniProtKB-SubCell"/>
</dbReference>
<evidence type="ECO:0000256" key="2">
    <source>
        <dbReference type="ARBA" id="ARBA00004305"/>
    </source>
</evidence>
<dbReference type="Pfam" id="PF13602">
    <property type="entry name" value="ADH_zinc_N_2"/>
    <property type="match status" value="1"/>
</dbReference>
<evidence type="ECO:0000256" key="10">
    <source>
        <dbReference type="ARBA" id="ARBA00023002"/>
    </source>
</evidence>
<comment type="catalytic activity">
    <reaction evidence="16">
        <text>a 3-demethylubiquinone + NADPH + 2 H(+) = a 3-demethylubiquinol + NADP(+)</text>
        <dbReference type="Rhea" id="RHEA:83239"/>
        <dbReference type="Rhea" id="RHEA-COMP:10914"/>
        <dbReference type="Rhea" id="RHEA-COMP:19654"/>
        <dbReference type="ChEBI" id="CHEBI:15378"/>
        <dbReference type="ChEBI" id="CHEBI:57783"/>
        <dbReference type="ChEBI" id="CHEBI:58349"/>
        <dbReference type="ChEBI" id="CHEBI:84422"/>
        <dbReference type="ChEBI" id="CHEBI:231825"/>
    </reaction>
</comment>
<dbReference type="GO" id="GO:0000166">
    <property type="term" value="F:nucleotide binding"/>
    <property type="evidence" value="ECO:0007669"/>
    <property type="project" value="UniProtKB-KW"/>
</dbReference>
<dbReference type="GO" id="GO:0007399">
    <property type="term" value="P:nervous system development"/>
    <property type="evidence" value="ECO:0007669"/>
    <property type="project" value="UniProtKB-KW"/>
</dbReference>
<dbReference type="Proteomes" id="UP000030746">
    <property type="component" value="Unassembled WGS sequence"/>
</dbReference>
<evidence type="ECO:0000313" key="20">
    <source>
        <dbReference type="Proteomes" id="UP000030746"/>
    </source>
</evidence>
<keyword evidence="7" id="KW-0521">NADP</keyword>
<dbReference type="Gene3D" id="3.40.50.720">
    <property type="entry name" value="NAD(P)-binding Rossmann-like Domain"/>
    <property type="match status" value="1"/>
</dbReference>
<dbReference type="Pfam" id="PF08240">
    <property type="entry name" value="ADH_N"/>
    <property type="match status" value="1"/>
</dbReference>
<dbReference type="InterPro" id="IPR037397">
    <property type="entry name" value="RTN4IP1"/>
</dbReference>
<dbReference type="InterPro" id="IPR013154">
    <property type="entry name" value="ADH-like_N"/>
</dbReference>
<dbReference type="STRING" id="225164.V4AFT5"/>
<dbReference type="PROSITE" id="PS01162">
    <property type="entry name" value="QOR_ZETA_CRYSTAL"/>
    <property type="match status" value="1"/>
</dbReference>
<dbReference type="CDD" id="cd08248">
    <property type="entry name" value="RTN4I1"/>
    <property type="match status" value="1"/>
</dbReference>
<evidence type="ECO:0000256" key="12">
    <source>
        <dbReference type="ARBA" id="ARBA00023136"/>
    </source>
</evidence>
<dbReference type="CTD" id="20239184"/>
<gene>
    <name evidence="19" type="ORF">LOTGIDRAFT_162911</name>
</gene>
<keyword evidence="10" id="KW-0560">Oxidoreductase</keyword>
<evidence type="ECO:0000256" key="14">
    <source>
        <dbReference type="ARBA" id="ARBA00050566"/>
    </source>
</evidence>
<evidence type="ECO:0000256" key="17">
    <source>
        <dbReference type="ARBA" id="ARBA00071154"/>
    </source>
</evidence>
<evidence type="ECO:0000256" key="9">
    <source>
        <dbReference type="ARBA" id="ARBA00022946"/>
    </source>
</evidence>
<accession>V4AFT5</accession>
<dbReference type="InterPro" id="IPR050700">
    <property type="entry name" value="YIM1/Zinc_Alcohol_DH_Fams"/>
</dbReference>
<evidence type="ECO:0000256" key="7">
    <source>
        <dbReference type="ARBA" id="ARBA00022857"/>
    </source>
</evidence>
<comment type="catalytic activity">
    <reaction evidence="14">
        <text>a 3-demethylubiquinone + NADH + 2 H(+) = a 3-demethylubiquinol + NAD(+)</text>
        <dbReference type="Rhea" id="RHEA:83235"/>
        <dbReference type="Rhea" id="RHEA-COMP:10914"/>
        <dbReference type="Rhea" id="RHEA-COMP:19654"/>
        <dbReference type="ChEBI" id="CHEBI:15378"/>
        <dbReference type="ChEBI" id="CHEBI:57540"/>
        <dbReference type="ChEBI" id="CHEBI:57945"/>
        <dbReference type="ChEBI" id="CHEBI:84422"/>
        <dbReference type="ChEBI" id="CHEBI:231825"/>
    </reaction>
</comment>
<dbReference type="OrthoDB" id="48317at2759"/>
<evidence type="ECO:0000256" key="1">
    <source>
        <dbReference type="ARBA" id="ARBA00004294"/>
    </source>
</evidence>
<sequence>MSAWQIHGYGENEKLTLSTSSRIPAIKHPKDILVEVHAASVNPIDIRMRGGYGHSLFNIWRNQGGMFSTRSEFPLVLGRDFSGVVIETGKDVKTYKAGDEVWGVVNAQKQGSHAEYTVVSSSEVALKPKNLTHVEAASIPYVGLTNWAALYSVGELTPSNTRGQRILVIAGSGGIGTFAIQLIKAWGGDVTTTCSSESVEIVRDLGADVVIDYKTQDVQYELRQQDRFDLILDPLVSKKRVEYINYLKQWRNSKLVTIAPPFLRNIDTYGVVPGVVKSVGDLSCDVIKGAKDGCSVRWAFFTPSQKGLREISKLVEMEKIRPVVEKVYDFEDLLSAYEKLEAGHSRGKTVIQIK</sequence>
<comment type="subcellular location">
    <subcellularLocation>
        <location evidence="2">Mitochondrion matrix</location>
    </subcellularLocation>
    <subcellularLocation>
        <location evidence="1">Mitochondrion outer membrane</location>
    </subcellularLocation>
</comment>
<dbReference type="OMA" id="PVVPGWD"/>
<evidence type="ECO:0000256" key="11">
    <source>
        <dbReference type="ARBA" id="ARBA00023128"/>
    </source>
</evidence>
<dbReference type="InterPro" id="IPR036291">
    <property type="entry name" value="NAD(P)-bd_dom_sf"/>
</dbReference>
<dbReference type="EMBL" id="KB202124">
    <property type="protein sequence ID" value="ESO92256.1"/>
    <property type="molecule type" value="Genomic_DNA"/>
</dbReference>
<dbReference type="GO" id="GO:0016491">
    <property type="term" value="F:oxidoreductase activity"/>
    <property type="evidence" value="ECO:0007669"/>
    <property type="project" value="UniProtKB-KW"/>
</dbReference>
<dbReference type="AlphaFoldDB" id="V4AFT5"/>
<evidence type="ECO:0000256" key="4">
    <source>
        <dbReference type="ARBA" id="ARBA00010371"/>
    </source>
</evidence>
<comment type="pathway">
    <text evidence="3">Cofactor biosynthesis; ubiquinone biosynthesis.</text>
</comment>
<dbReference type="SMART" id="SM00829">
    <property type="entry name" value="PKS_ER"/>
    <property type="match status" value="1"/>
</dbReference>
<keyword evidence="9" id="KW-0809">Transit peptide</keyword>
<dbReference type="RefSeq" id="XP_009057175.1">
    <property type="nucleotide sequence ID" value="XM_009058927.1"/>
</dbReference>
<protein>
    <recommendedName>
        <fullName evidence="17">NAD(P)H oxidoreductase RTN4IP1, mitochondrial</fullName>
    </recommendedName>
</protein>
<keyword evidence="20" id="KW-1185">Reference proteome</keyword>
<feature type="domain" description="Enoyl reductase (ER)" evidence="18">
    <location>
        <begin position="10"/>
        <end position="351"/>
    </location>
</feature>
<dbReference type="SUPFAM" id="SSF51735">
    <property type="entry name" value="NAD(P)-binding Rossmann-fold domains"/>
    <property type="match status" value="1"/>
</dbReference>
<dbReference type="InterPro" id="IPR011032">
    <property type="entry name" value="GroES-like_sf"/>
</dbReference>
<dbReference type="PANTHER" id="PTHR11695">
    <property type="entry name" value="ALCOHOL DEHYDROGENASE RELATED"/>
    <property type="match status" value="1"/>
</dbReference>
<evidence type="ECO:0000256" key="5">
    <source>
        <dbReference type="ARBA" id="ARBA00022741"/>
    </source>
</evidence>
<keyword evidence="8" id="KW-0524">Neurogenesis</keyword>
<dbReference type="InterPro" id="IPR020843">
    <property type="entry name" value="ER"/>
</dbReference>
<dbReference type="GO" id="GO:0008270">
    <property type="term" value="F:zinc ion binding"/>
    <property type="evidence" value="ECO:0007669"/>
    <property type="project" value="InterPro"/>
</dbReference>
<keyword evidence="6" id="KW-1000">Mitochondrion outer membrane</keyword>
<evidence type="ECO:0000256" key="13">
    <source>
        <dbReference type="ARBA" id="ARBA00050485"/>
    </source>
</evidence>
<reference evidence="19 20" key="1">
    <citation type="journal article" date="2013" name="Nature">
        <title>Insights into bilaterian evolution from three spiralian genomes.</title>
        <authorList>
            <person name="Simakov O."/>
            <person name="Marletaz F."/>
            <person name="Cho S.J."/>
            <person name="Edsinger-Gonzales E."/>
            <person name="Havlak P."/>
            <person name="Hellsten U."/>
            <person name="Kuo D.H."/>
            <person name="Larsson T."/>
            <person name="Lv J."/>
            <person name="Arendt D."/>
            <person name="Savage R."/>
            <person name="Osoegawa K."/>
            <person name="de Jong P."/>
            <person name="Grimwood J."/>
            <person name="Chapman J.A."/>
            <person name="Shapiro H."/>
            <person name="Aerts A."/>
            <person name="Otillar R.P."/>
            <person name="Terry A.Y."/>
            <person name="Boore J.L."/>
            <person name="Grigoriev I.V."/>
            <person name="Lindberg D.R."/>
            <person name="Seaver E.C."/>
            <person name="Weisblat D.A."/>
            <person name="Putnam N.H."/>
            <person name="Rokhsar D.S."/>
        </authorList>
    </citation>
    <scope>NUCLEOTIDE SEQUENCE [LARGE SCALE GENOMIC DNA]</scope>
</reference>
<dbReference type="PANTHER" id="PTHR11695:SF294">
    <property type="entry name" value="RETICULON-4-INTERACTING PROTEIN 1, MITOCHONDRIAL"/>
    <property type="match status" value="1"/>
</dbReference>
<organism evidence="19 20">
    <name type="scientific">Lottia gigantea</name>
    <name type="common">Giant owl limpet</name>
    <dbReference type="NCBI Taxonomy" id="225164"/>
    <lineage>
        <taxon>Eukaryota</taxon>
        <taxon>Metazoa</taxon>
        <taxon>Spiralia</taxon>
        <taxon>Lophotrochozoa</taxon>
        <taxon>Mollusca</taxon>
        <taxon>Gastropoda</taxon>
        <taxon>Patellogastropoda</taxon>
        <taxon>Lottioidea</taxon>
        <taxon>Lottiidae</taxon>
        <taxon>Lottia</taxon>
    </lineage>
</organism>
<dbReference type="GO" id="GO:0005741">
    <property type="term" value="C:mitochondrial outer membrane"/>
    <property type="evidence" value="ECO:0007669"/>
    <property type="project" value="UniProtKB-SubCell"/>
</dbReference>
<evidence type="ECO:0000259" key="18">
    <source>
        <dbReference type="SMART" id="SM00829"/>
    </source>
</evidence>
<dbReference type="FunFam" id="3.90.180.10:FF:000009">
    <property type="entry name" value="Reticulon-4-interacting protein 1, mitochondrial"/>
    <property type="match status" value="1"/>
</dbReference>
<dbReference type="SUPFAM" id="SSF50129">
    <property type="entry name" value="GroES-like"/>
    <property type="match status" value="1"/>
</dbReference>
<evidence type="ECO:0000256" key="16">
    <source>
        <dbReference type="ARBA" id="ARBA00051220"/>
    </source>
</evidence>
<dbReference type="HOGENOM" id="CLU_026673_3_3_1"/>
<evidence type="ECO:0000256" key="6">
    <source>
        <dbReference type="ARBA" id="ARBA00022787"/>
    </source>
</evidence>
<dbReference type="KEGG" id="lgi:LOTGIDRAFT_162911"/>
<keyword evidence="12" id="KW-0472">Membrane</keyword>